<organism evidence="3 4">
    <name type="scientific">Candidatus Nomurabacteria bacterium RIFCSPHIGHO2_02_FULL_41_18</name>
    <dbReference type="NCBI Taxonomy" id="1801754"/>
    <lineage>
        <taxon>Bacteria</taxon>
        <taxon>Candidatus Nomuraibacteriota</taxon>
    </lineage>
</organism>
<dbReference type="Proteomes" id="UP000177777">
    <property type="component" value="Unassembled WGS sequence"/>
</dbReference>
<protein>
    <submittedName>
        <fullName evidence="3">DNA-binding protein</fullName>
    </submittedName>
</protein>
<name>A0A1F6W508_9BACT</name>
<feature type="coiled-coil region" evidence="1">
    <location>
        <begin position="135"/>
        <end position="162"/>
    </location>
</feature>
<keyword evidence="1" id="KW-0175">Coiled coil</keyword>
<gene>
    <name evidence="3" type="ORF">A3D42_02590</name>
</gene>
<dbReference type="AlphaFoldDB" id="A0A1F6W508"/>
<feature type="domain" description="KilA-N DNA-binding" evidence="2">
    <location>
        <begin position="19"/>
        <end position="115"/>
    </location>
</feature>
<evidence type="ECO:0000313" key="3">
    <source>
        <dbReference type="EMBL" id="OGI76993.1"/>
    </source>
</evidence>
<proteinExistence type="predicted"/>
<dbReference type="GO" id="GO:0003677">
    <property type="term" value="F:DNA binding"/>
    <property type="evidence" value="ECO:0007669"/>
    <property type="project" value="UniProtKB-KW"/>
</dbReference>
<evidence type="ECO:0000313" key="4">
    <source>
        <dbReference type="Proteomes" id="UP000177777"/>
    </source>
</evidence>
<dbReference type="STRING" id="1801754.A3D42_02590"/>
<reference evidence="3 4" key="1">
    <citation type="journal article" date="2016" name="Nat. Commun.">
        <title>Thousands of microbial genomes shed light on interconnected biogeochemical processes in an aquifer system.</title>
        <authorList>
            <person name="Anantharaman K."/>
            <person name="Brown C.T."/>
            <person name="Hug L.A."/>
            <person name="Sharon I."/>
            <person name="Castelle C.J."/>
            <person name="Probst A.J."/>
            <person name="Thomas B.C."/>
            <person name="Singh A."/>
            <person name="Wilkins M.J."/>
            <person name="Karaoz U."/>
            <person name="Brodie E.L."/>
            <person name="Williams K.H."/>
            <person name="Hubbard S.S."/>
            <person name="Banfield J.F."/>
        </authorList>
    </citation>
    <scope>NUCLEOTIDE SEQUENCE [LARGE SCALE GENOMIC DNA]</scope>
</reference>
<evidence type="ECO:0000256" key="1">
    <source>
        <dbReference type="SAM" id="Coils"/>
    </source>
</evidence>
<dbReference type="EMBL" id="MFUE01000020">
    <property type="protein sequence ID" value="OGI76993.1"/>
    <property type="molecule type" value="Genomic_DNA"/>
</dbReference>
<sequence>MIKKSKNKISLMPSERIINRILFVRGKKVMMDRDLAELYAVGTKNLNKAVKRNMGRFPSDFMFQLTKSELQSLRFQFGTLEERSQFVTLKKGRGQHAKYLPYAFTEQGVAMLSSILNSKRAIMVNIQIIRTFTHLRELLATNTKLRIKIENMEKKYDFQLKKIFDVLKQLLMKEEKPKRQIGFKIK</sequence>
<accession>A0A1F6W508</accession>
<comment type="caution">
    <text evidence="3">The sequence shown here is derived from an EMBL/GenBank/DDBJ whole genome shotgun (WGS) entry which is preliminary data.</text>
</comment>
<evidence type="ECO:0000259" key="2">
    <source>
        <dbReference type="Pfam" id="PF10543"/>
    </source>
</evidence>
<keyword evidence="3" id="KW-0238">DNA-binding</keyword>
<dbReference type="Pfam" id="PF10543">
    <property type="entry name" value="ORF6N"/>
    <property type="match status" value="1"/>
</dbReference>
<dbReference type="InterPro" id="IPR018873">
    <property type="entry name" value="KilA-N_DNA-bd_domain"/>
</dbReference>